<dbReference type="Proteomes" id="UP000480684">
    <property type="component" value="Unassembled WGS sequence"/>
</dbReference>
<proteinExistence type="predicted"/>
<gene>
    <name evidence="2" type="ORF">G4223_16785</name>
</gene>
<feature type="chain" id="PRO_5028988845" evidence="1">
    <location>
        <begin position="29"/>
        <end position="164"/>
    </location>
</feature>
<dbReference type="Pfam" id="PF09912">
    <property type="entry name" value="DUF2141"/>
    <property type="match status" value="1"/>
</dbReference>
<protein>
    <submittedName>
        <fullName evidence="2">DUF2141 domain-containing protein</fullName>
    </submittedName>
</protein>
<dbReference type="RefSeq" id="WP_163682141.1">
    <property type="nucleotide sequence ID" value="NZ_JAAIYP010000043.1"/>
</dbReference>
<organism evidence="2 3">
    <name type="scientific">Magnetospirillum aberrantis SpK</name>
    <dbReference type="NCBI Taxonomy" id="908842"/>
    <lineage>
        <taxon>Bacteria</taxon>
        <taxon>Pseudomonadati</taxon>
        <taxon>Pseudomonadota</taxon>
        <taxon>Alphaproteobacteria</taxon>
        <taxon>Rhodospirillales</taxon>
        <taxon>Rhodospirillaceae</taxon>
        <taxon>Magnetospirillum</taxon>
    </lineage>
</organism>
<reference evidence="2 3" key="1">
    <citation type="submission" date="2020-02" db="EMBL/GenBank/DDBJ databases">
        <authorList>
            <person name="Dziuba M."/>
            <person name="Kuznetsov B."/>
            <person name="Mardanov A."/>
            <person name="Ravin N."/>
            <person name="Grouzdev D."/>
        </authorList>
    </citation>
    <scope>NUCLEOTIDE SEQUENCE [LARGE SCALE GENOMIC DNA]</scope>
    <source>
        <strain evidence="2 3">SpK</strain>
    </source>
</reference>
<accession>A0A7C9UY53</accession>
<dbReference type="EMBL" id="JAAIYP010000043">
    <property type="protein sequence ID" value="NFV81769.1"/>
    <property type="molecule type" value="Genomic_DNA"/>
</dbReference>
<keyword evidence="3" id="KW-1185">Reference proteome</keyword>
<comment type="caution">
    <text evidence="2">The sequence shown here is derived from an EMBL/GenBank/DDBJ whole genome shotgun (WGS) entry which is preliminary data.</text>
</comment>
<dbReference type="AlphaFoldDB" id="A0A7C9UY53"/>
<feature type="signal peptide" evidence="1">
    <location>
        <begin position="1"/>
        <end position="28"/>
    </location>
</feature>
<evidence type="ECO:0000256" key="1">
    <source>
        <dbReference type="SAM" id="SignalP"/>
    </source>
</evidence>
<name>A0A7C9UY53_9PROT</name>
<evidence type="ECO:0000313" key="2">
    <source>
        <dbReference type="EMBL" id="NFV81769.1"/>
    </source>
</evidence>
<sequence>MVAKKLTRWVDISAVLVLAALSAAPVAANPATGGRCPAGGDAITLSVDVEGVRSAKGTVTISIYGDRPEDFLAKGKKLGKVRLPAESGTVHGCLSLPHPGVYAFTAYHDENEDRRFSRNFLGLPSEGFAVSNGNASLLGIPSFRESAVTINGSNARITLMMQYP</sequence>
<keyword evidence="1" id="KW-0732">Signal</keyword>
<evidence type="ECO:0000313" key="3">
    <source>
        <dbReference type="Proteomes" id="UP000480684"/>
    </source>
</evidence>
<dbReference type="InterPro" id="IPR018673">
    <property type="entry name" value="DUF2141"/>
</dbReference>